<dbReference type="GO" id="GO:0016874">
    <property type="term" value="F:ligase activity"/>
    <property type="evidence" value="ECO:0007669"/>
    <property type="project" value="UniProtKB-KW"/>
</dbReference>
<dbReference type="Gene3D" id="3.30.300.30">
    <property type="match status" value="1"/>
</dbReference>
<dbReference type="PANTHER" id="PTHR43859">
    <property type="entry name" value="ACYL-ACTIVATING ENZYME"/>
    <property type="match status" value="1"/>
</dbReference>
<dbReference type="Pfam" id="PF00501">
    <property type="entry name" value="AMP-binding"/>
    <property type="match status" value="1"/>
</dbReference>
<dbReference type="EMBL" id="ML995492">
    <property type="protein sequence ID" value="KAF2139728.1"/>
    <property type="molecule type" value="Genomic_DNA"/>
</dbReference>
<sequence>MSGAKTRLQSLAAHFLPSSHSDEAHAQQQQGAFTHRYNYHSLSPTSFLPRAAAIEPDAEAIYHVTANGRVLRRSYDEAADRARGFAYFLKKHGYKRVGILCPNTPAFLESLFGIAAAGAVSVGVNYRLKKDDISYILQHSDAEIVIVDAEFQSLLDGYRDLAPNVPIIVDTDTDVTEGELSGQFDEAVLEGLQYDTAQGGKGWADLEAQAQSEDDLLALAYTSGTTARPKGVEYTHRGAYLATLANVIESGLNFHTGRCRYLWTLPMFHATGWTFPWAVTAVRGTHYCLRKIDYPQIWRMLKEERITHFNAAPTVNTLLCAAEEAERLPQPVRVTVAASPPTAHLFETMTNLNLYPVHVYGLTETYGPITKGYHLPAWQELPDKERYARMARQGHGFLTSLPVRVIKLDQPGGAVVDAAKDGKEIGEIVFTGNICARGYYKDPEATKKLFAGGVSHSGDLAVWHPDGAVQILDRAKDIIISGGENISSVALESMLVTHPEVLEAGVVAVADSHWGERPKAFVTVKAGRQVSGAEVIEWAKHQSQISKFMVPREVEVVGELPKTSTGKVKKNVLREWAKGADRHAVK</sequence>
<dbReference type="OrthoDB" id="1882297at2759"/>
<evidence type="ECO:0000256" key="3">
    <source>
        <dbReference type="ARBA" id="ARBA00022832"/>
    </source>
</evidence>
<feature type="domain" description="AMP-dependent synthetase/ligase" evidence="5">
    <location>
        <begin position="50"/>
        <end position="440"/>
    </location>
</feature>
<dbReference type="SUPFAM" id="SSF56801">
    <property type="entry name" value="Acetyl-CoA synthetase-like"/>
    <property type="match status" value="1"/>
</dbReference>
<dbReference type="Pfam" id="PF13193">
    <property type="entry name" value="AMP-binding_C"/>
    <property type="match status" value="1"/>
</dbReference>
<dbReference type="InterPro" id="IPR042099">
    <property type="entry name" value="ANL_N_sf"/>
</dbReference>
<dbReference type="InterPro" id="IPR025110">
    <property type="entry name" value="AMP-bd_C"/>
</dbReference>
<dbReference type="GO" id="GO:0006631">
    <property type="term" value="P:fatty acid metabolic process"/>
    <property type="evidence" value="ECO:0007669"/>
    <property type="project" value="UniProtKB-KW"/>
</dbReference>
<evidence type="ECO:0000313" key="8">
    <source>
        <dbReference type="Proteomes" id="UP000799438"/>
    </source>
</evidence>
<evidence type="ECO:0000256" key="4">
    <source>
        <dbReference type="ARBA" id="ARBA00023098"/>
    </source>
</evidence>
<name>A0A6A6B845_9PEZI</name>
<keyword evidence="4" id="KW-0443">Lipid metabolism</keyword>
<keyword evidence="2" id="KW-0436">Ligase</keyword>
<keyword evidence="3" id="KW-0276">Fatty acid metabolism</keyword>
<gene>
    <name evidence="7" type="ORF">K452DRAFT_232265</name>
</gene>
<evidence type="ECO:0008006" key="9">
    <source>
        <dbReference type="Google" id="ProtNLM"/>
    </source>
</evidence>
<proteinExistence type="inferred from homology"/>
<evidence type="ECO:0000259" key="6">
    <source>
        <dbReference type="Pfam" id="PF13193"/>
    </source>
</evidence>
<dbReference type="RefSeq" id="XP_033395441.1">
    <property type="nucleotide sequence ID" value="XM_033537217.1"/>
</dbReference>
<evidence type="ECO:0000256" key="1">
    <source>
        <dbReference type="ARBA" id="ARBA00006432"/>
    </source>
</evidence>
<dbReference type="Proteomes" id="UP000799438">
    <property type="component" value="Unassembled WGS sequence"/>
</dbReference>
<feature type="domain" description="AMP-binding enzyme C-terminal" evidence="6">
    <location>
        <begin position="491"/>
        <end position="567"/>
    </location>
</feature>
<keyword evidence="8" id="KW-1185">Reference proteome</keyword>
<dbReference type="InterPro" id="IPR045851">
    <property type="entry name" value="AMP-bd_C_sf"/>
</dbReference>
<dbReference type="FunFam" id="3.30.300.30:FF:000008">
    <property type="entry name" value="2,3-dihydroxybenzoate-AMP ligase"/>
    <property type="match status" value="1"/>
</dbReference>
<dbReference type="PANTHER" id="PTHR43859:SF4">
    <property type="entry name" value="BUTANOATE--COA LIGASE AAE1-RELATED"/>
    <property type="match status" value="1"/>
</dbReference>
<protein>
    <recommendedName>
        <fullName evidence="9">AMP-dependent synthetase/ligase domain-containing protein</fullName>
    </recommendedName>
</protein>
<accession>A0A6A6B845</accession>
<reference evidence="7" key="1">
    <citation type="journal article" date="2020" name="Stud. Mycol.">
        <title>101 Dothideomycetes genomes: a test case for predicting lifestyles and emergence of pathogens.</title>
        <authorList>
            <person name="Haridas S."/>
            <person name="Albert R."/>
            <person name="Binder M."/>
            <person name="Bloem J."/>
            <person name="Labutti K."/>
            <person name="Salamov A."/>
            <person name="Andreopoulos B."/>
            <person name="Baker S."/>
            <person name="Barry K."/>
            <person name="Bills G."/>
            <person name="Bluhm B."/>
            <person name="Cannon C."/>
            <person name="Castanera R."/>
            <person name="Culley D."/>
            <person name="Daum C."/>
            <person name="Ezra D."/>
            <person name="Gonzalez J."/>
            <person name="Henrissat B."/>
            <person name="Kuo A."/>
            <person name="Liang C."/>
            <person name="Lipzen A."/>
            <person name="Lutzoni F."/>
            <person name="Magnuson J."/>
            <person name="Mondo S."/>
            <person name="Nolan M."/>
            <person name="Ohm R."/>
            <person name="Pangilinan J."/>
            <person name="Park H.-J."/>
            <person name="Ramirez L."/>
            <person name="Alfaro M."/>
            <person name="Sun H."/>
            <person name="Tritt A."/>
            <person name="Yoshinaga Y."/>
            <person name="Zwiers L.-H."/>
            <person name="Turgeon B."/>
            <person name="Goodwin S."/>
            <person name="Spatafora J."/>
            <person name="Crous P."/>
            <person name="Grigoriev I."/>
        </authorList>
    </citation>
    <scope>NUCLEOTIDE SEQUENCE</scope>
    <source>
        <strain evidence="7">CBS 121167</strain>
    </source>
</reference>
<organism evidence="7 8">
    <name type="scientific">Aplosporella prunicola CBS 121167</name>
    <dbReference type="NCBI Taxonomy" id="1176127"/>
    <lineage>
        <taxon>Eukaryota</taxon>
        <taxon>Fungi</taxon>
        <taxon>Dikarya</taxon>
        <taxon>Ascomycota</taxon>
        <taxon>Pezizomycotina</taxon>
        <taxon>Dothideomycetes</taxon>
        <taxon>Dothideomycetes incertae sedis</taxon>
        <taxon>Botryosphaeriales</taxon>
        <taxon>Aplosporellaceae</taxon>
        <taxon>Aplosporella</taxon>
    </lineage>
</organism>
<dbReference type="AlphaFoldDB" id="A0A6A6B845"/>
<dbReference type="Gene3D" id="3.40.50.12780">
    <property type="entry name" value="N-terminal domain of ligase-like"/>
    <property type="match status" value="1"/>
</dbReference>
<evidence type="ECO:0000256" key="2">
    <source>
        <dbReference type="ARBA" id="ARBA00022598"/>
    </source>
</evidence>
<evidence type="ECO:0000259" key="5">
    <source>
        <dbReference type="Pfam" id="PF00501"/>
    </source>
</evidence>
<comment type="similarity">
    <text evidence="1">Belongs to the ATP-dependent AMP-binding enzyme family.</text>
</comment>
<evidence type="ECO:0000313" key="7">
    <source>
        <dbReference type="EMBL" id="KAF2139728.1"/>
    </source>
</evidence>
<dbReference type="GeneID" id="54294713"/>
<dbReference type="InterPro" id="IPR000873">
    <property type="entry name" value="AMP-dep_synth/lig_dom"/>
</dbReference>